<gene>
    <name evidence="10" type="ORF">DdX_16417</name>
</gene>
<dbReference type="PROSITE" id="PS50157">
    <property type="entry name" value="ZINC_FINGER_C2H2_2"/>
    <property type="match status" value="1"/>
</dbReference>
<dbReference type="InterPro" id="IPR013087">
    <property type="entry name" value="Znf_C2H2_type"/>
</dbReference>
<feature type="region of interest" description="Disordered" evidence="8">
    <location>
        <begin position="342"/>
        <end position="371"/>
    </location>
</feature>
<evidence type="ECO:0000256" key="3">
    <source>
        <dbReference type="ARBA" id="ARBA00022737"/>
    </source>
</evidence>
<dbReference type="Proteomes" id="UP001201812">
    <property type="component" value="Unassembled WGS sequence"/>
</dbReference>
<keyword evidence="11" id="KW-1185">Reference proteome</keyword>
<reference evidence="10" key="1">
    <citation type="submission" date="2022-01" db="EMBL/GenBank/DDBJ databases">
        <title>Genome Sequence Resource for Two Populations of Ditylenchus destructor, the Migratory Endoparasitic Phytonematode.</title>
        <authorList>
            <person name="Zhang H."/>
            <person name="Lin R."/>
            <person name="Xie B."/>
        </authorList>
    </citation>
    <scope>NUCLEOTIDE SEQUENCE</scope>
    <source>
        <strain evidence="10">BazhouSP</strain>
    </source>
</reference>
<dbReference type="GO" id="GO:0000122">
    <property type="term" value="P:negative regulation of transcription by RNA polymerase II"/>
    <property type="evidence" value="ECO:0007669"/>
    <property type="project" value="UniProtKB-ARBA"/>
</dbReference>
<comment type="caution">
    <text evidence="10">The sequence shown here is derived from an EMBL/GenBank/DDBJ whole genome shotgun (WGS) entry which is preliminary data.</text>
</comment>
<name>A0AAD4QWP7_9BILA</name>
<dbReference type="FunFam" id="3.30.160.60:FF:000446">
    <property type="entry name" value="Zinc finger protein"/>
    <property type="match status" value="1"/>
</dbReference>
<evidence type="ECO:0000256" key="7">
    <source>
        <dbReference type="PROSITE-ProRule" id="PRU00042"/>
    </source>
</evidence>
<feature type="region of interest" description="Disordered" evidence="8">
    <location>
        <begin position="133"/>
        <end position="156"/>
    </location>
</feature>
<keyword evidence="6" id="KW-0539">Nucleus</keyword>
<feature type="compositionally biased region" description="Basic and acidic residues" evidence="8">
    <location>
        <begin position="85"/>
        <end position="99"/>
    </location>
</feature>
<dbReference type="SUPFAM" id="SSF57667">
    <property type="entry name" value="beta-beta-alpha zinc fingers"/>
    <property type="match status" value="1"/>
</dbReference>
<dbReference type="GO" id="GO:0005634">
    <property type="term" value="C:nucleus"/>
    <property type="evidence" value="ECO:0007669"/>
    <property type="project" value="UniProtKB-SubCell"/>
</dbReference>
<evidence type="ECO:0000259" key="9">
    <source>
        <dbReference type="PROSITE" id="PS50157"/>
    </source>
</evidence>
<sequence length="641" mass="73270">MADPRTGSPQDHSIEAAMEYFEKIPADLDSDQDHAFSPSSSNYYQNFYEGNGAEEQLMGTDDCFIVDDDASQYELEESVVEEEEARQGYKFQEESRDPMENENYVYSLDSPYKDEYMGSSPEYLDPSHAHQYSEIQDTSENSDDPYASNQDQNLYNIPHGNLPTTHHLAQPHLAGSEASAFEPVKQTLAIKSPKPAGNWVCPECKMKFSTQEQLLEHVEPCYIEAIEYEAVMLFKHTDFSSYNNSYQPAPVDSKIANGIRVTVSARPAQPVLIPSQRMKAEMTDYYDEPNLSPPVLDETDVKHEFNDHLKVPNMIKSKSGRICAVVTVEDLNMESEFLYKHDDEQNGRFSTGTTDNEPEFTEEDEEEDAEYGSEYQQESYNLDAVGGDITNARANSALFSHLDTKMECPECGLRLYRHNFSAHYRIHTGELPYPCDYCSKRFRTSSALKVHHRCHTGEKPYGCPQCPYACITKRNLDRHVFNNHTKEGIKRKITVPRTRKGRYDPREHSQAAFAPKQELFEQVAHLVGRALDSSEEYSPDPFLNEPKRSTGAYVYFNMSTLNKAIQLVEEDNLPKLRELLNEHLIQAKDVKGNSIIKTAAECGRRNILRYLMLEYGANAEDQVKQFISQEEYLKLKSQMLT</sequence>
<accession>A0AAD4QWP7</accession>
<feature type="compositionally biased region" description="Acidic residues" evidence="8">
    <location>
        <begin position="356"/>
        <end position="371"/>
    </location>
</feature>
<dbReference type="Gene3D" id="3.30.160.60">
    <property type="entry name" value="Classic Zinc Finger"/>
    <property type="match status" value="2"/>
</dbReference>
<evidence type="ECO:0000256" key="2">
    <source>
        <dbReference type="ARBA" id="ARBA00022723"/>
    </source>
</evidence>
<dbReference type="InterPro" id="IPR036236">
    <property type="entry name" value="Znf_C2H2_sf"/>
</dbReference>
<dbReference type="SMART" id="SM00355">
    <property type="entry name" value="ZnF_C2H2"/>
    <property type="match status" value="4"/>
</dbReference>
<keyword evidence="5" id="KW-0862">Zinc</keyword>
<evidence type="ECO:0000256" key="8">
    <source>
        <dbReference type="SAM" id="MobiDB-lite"/>
    </source>
</evidence>
<evidence type="ECO:0000256" key="5">
    <source>
        <dbReference type="ARBA" id="ARBA00022833"/>
    </source>
</evidence>
<dbReference type="InterPro" id="IPR050331">
    <property type="entry name" value="Zinc_finger"/>
</dbReference>
<dbReference type="PANTHER" id="PTHR16515:SF57">
    <property type="entry name" value="ZINC FINGER PROTEIN 154-LIKE"/>
    <property type="match status" value="1"/>
</dbReference>
<dbReference type="AlphaFoldDB" id="A0AAD4QWP7"/>
<dbReference type="FunFam" id="3.30.160.60:FF:002343">
    <property type="entry name" value="Zinc finger protein 33A"/>
    <property type="match status" value="1"/>
</dbReference>
<evidence type="ECO:0000313" key="11">
    <source>
        <dbReference type="Proteomes" id="UP001201812"/>
    </source>
</evidence>
<dbReference type="PROSITE" id="PS00028">
    <property type="entry name" value="ZINC_FINGER_C2H2_1"/>
    <property type="match status" value="2"/>
</dbReference>
<feature type="region of interest" description="Disordered" evidence="8">
    <location>
        <begin position="77"/>
        <end position="102"/>
    </location>
</feature>
<evidence type="ECO:0000313" key="10">
    <source>
        <dbReference type="EMBL" id="KAI1700920.1"/>
    </source>
</evidence>
<dbReference type="GO" id="GO:0008270">
    <property type="term" value="F:zinc ion binding"/>
    <property type="evidence" value="ECO:0007669"/>
    <property type="project" value="UniProtKB-KW"/>
</dbReference>
<dbReference type="Pfam" id="PF00096">
    <property type="entry name" value="zf-C2H2"/>
    <property type="match status" value="1"/>
</dbReference>
<proteinExistence type="predicted"/>
<protein>
    <submittedName>
        <fullName evidence="10">Zinc-finger double domain-containing protein</fullName>
    </submittedName>
</protein>
<evidence type="ECO:0000256" key="1">
    <source>
        <dbReference type="ARBA" id="ARBA00004123"/>
    </source>
</evidence>
<keyword evidence="3" id="KW-0677">Repeat</keyword>
<feature type="domain" description="C2H2-type" evidence="9">
    <location>
        <begin position="433"/>
        <end position="460"/>
    </location>
</feature>
<evidence type="ECO:0000256" key="6">
    <source>
        <dbReference type="ARBA" id="ARBA00023242"/>
    </source>
</evidence>
<dbReference type="EMBL" id="JAKKPZ010000131">
    <property type="protein sequence ID" value="KAI1700920.1"/>
    <property type="molecule type" value="Genomic_DNA"/>
</dbReference>
<evidence type="ECO:0000256" key="4">
    <source>
        <dbReference type="ARBA" id="ARBA00022771"/>
    </source>
</evidence>
<keyword evidence="2" id="KW-0479">Metal-binding</keyword>
<comment type="subcellular location">
    <subcellularLocation>
        <location evidence="1">Nucleus</location>
    </subcellularLocation>
</comment>
<organism evidence="10 11">
    <name type="scientific">Ditylenchus destructor</name>
    <dbReference type="NCBI Taxonomy" id="166010"/>
    <lineage>
        <taxon>Eukaryota</taxon>
        <taxon>Metazoa</taxon>
        <taxon>Ecdysozoa</taxon>
        <taxon>Nematoda</taxon>
        <taxon>Chromadorea</taxon>
        <taxon>Rhabditida</taxon>
        <taxon>Tylenchina</taxon>
        <taxon>Tylenchomorpha</taxon>
        <taxon>Sphaerularioidea</taxon>
        <taxon>Anguinidae</taxon>
        <taxon>Anguininae</taxon>
        <taxon>Ditylenchus</taxon>
    </lineage>
</organism>
<keyword evidence="4 7" id="KW-0863">Zinc-finger</keyword>
<dbReference type="PANTHER" id="PTHR16515">
    <property type="entry name" value="PR DOMAIN ZINC FINGER PROTEIN"/>
    <property type="match status" value="1"/>
</dbReference>